<dbReference type="SMART" id="SM00346">
    <property type="entry name" value="HTH_ICLR"/>
    <property type="match status" value="1"/>
</dbReference>
<keyword evidence="3" id="KW-0804">Transcription</keyword>
<dbReference type="RefSeq" id="WP_189143542.1">
    <property type="nucleotide sequence ID" value="NZ_BMNK01000018.1"/>
</dbReference>
<evidence type="ECO:0000256" key="1">
    <source>
        <dbReference type="ARBA" id="ARBA00023015"/>
    </source>
</evidence>
<dbReference type="InterPro" id="IPR036390">
    <property type="entry name" value="WH_DNA-bd_sf"/>
</dbReference>
<organism evidence="6 7">
    <name type="scientific">Nonomuraea glycinis</name>
    <dbReference type="NCBI Taxonomy" id="2047744"/>
    <lineage>
        <taxon>Bacteria</taxon>
        <taxon>Bacillati</taxon>
        <taxon>Actinomycetota</taxon>
        <taxon>Actinomycetes</taxon>
        <taxon>Streptosporangiales</taxon>
        <taxon>Streptosporangiaceae</taxon>
        <taxon>Nonomuraea</taxon>
    </lineage>
</organism>
<feature type="domain" description="HTH iclR-type" evidence="4">
    <location>
        <begin position="15"/>
        <end position="77"/>
    </location>
</feature>
<dbReference type="GO" id="GO:0045892">
    <property type="term" value="P:negative regulation of DNA-templated transcription"/>
    <property type="evidence" value="ECO:0007669"/>
    <property type="project" value="TreeGrafter"/>
</dbReference>
<dbReference type="InterPro" id="IPR029016">
    <property type="entry name" value="GAF-like_dom_sf"/>
</dbReference>
<dbReference type="GO" id="GO:0003677">
    <property type="term" value="F:DNA binding"/>
    <property type="evidence" value="ECO:0007669"/>
    <property type="project" value="UniProtKB-KW"/>
</dbReference>
<keyword evidence="7" id="KW-1185">Reference proteome</keyword>
<dbReference type="Gene3D" id="1.10.10.10">
    <property type="entry name" value="Winged helix-like DNA-binding domain superfamily/Winged helix DNA-binding domain"/>
    <property type="match status" value="1"/>
</dbReference>
<feature type="domain" description="IclR-ED" evidence="5">
    <location>
        <begin position="78"/>
        <end position="250"/>
    </location>
</feature>
<dbReference type="Gene3D" id="3.30.450.40">
    <property type="match status" value="1"/>
</dbReference>
<sequence>MANIEVSGDGSGSDIQAVQRVGQICSLFGPRTTELTAADVADRLGLNRTTAYRYCASLVTAGILERGHRRGTFVLGGLMVQLGIHALGRRRVVEIAPPYLAELTTAVRMTTVLGVWGARGPVVALVNEDVSRTLVVTVHAGTQLDLNSSQLRVFLACKDEQAFKLATEGVSDARRAELEAGVYMARRNGYSITSHPDGLFAAAAPVYDEHGICATIGLLGADQMADLSPGSPALTKLLDIATTLSDELGGAQERKRVADL</sequence>
<evidence type="ECO:0000313" key="7">
    <source>
        <dbReference type="Proteomes" id="UP000660745"/>
    </source>
</evidence>
<reference evidence="6" key="2">
    <citation type="submission" date="2020-09" db="EMBL/GenBank/DDBJ databases">
        <authorList>
            <person name="Sun Q."/>
            <person name="Zhou Y."/>
        </authorList>
    </citation>
    <scope>NUCLEOTIDE SEQUENCE</scope>
    <source>
        <strain evidence="6">CGMCC 4.7430</strain>
    </source>
</reference>
<protein>
    <submittedName>
        <fullName evidence="6">Transcriptional regulator</fullName>
    </submittedName>
</protein>
<dbReference type="PROSITE" id="PS51077">
    <property type="entry name" value="HTH_ICLR"/>
    <property type="match status" value="1"/>
</dbReference>
<dbReference type="SUPFAM" id="SSF46785">
    <property type="entry name" value="Winged helix' DNA-binding domain"/>
    <property type="match status" value="1"/>
</dbReference>
<dbReference type="PANTHER" id="PTHR30136:SF35">
    <property type="entry name" value="HTH-TYPE TRANSCRIPTIONAL REGULATOR RV1719"/>
    <property type="match status" value="1"/>
</dbReference>
<comment type="caution">
    <text evidence="6">The sequence shown here is derived from an EMBL/GenBank/DDBJ whole genome shotgun (WGS) entry which is preliminary data.</text>
</comment>
<evidence type="ECO:0000259" key="4">
    <source>
        <dbReference type="PROSITE" id="PS51077"/>
    </source>
</evidence>
<evidence type="ECO:0000256" key="2">
    <source>
        <dbReference type="ARBA" id="ARBA00023125"/>
    </source>
</evidence>
<reference evidence="6" key="1">
    <citation type="journal article" date="2014" name="Int. J. Syst. Evol. Microbiol.">
        <title>Complete genome sequence of Corynebacterium casei LMG S-19264T (=DSM 44701T), isolated from a smear-ripened cheese.</title>
        <authorList>
            <consortium name="US DOE Joint Genome Institute (JGI-PGF)"/>
            <person name="Walter F."/>
            <person name="Albersmeier A."/>
            <person name="Kalinowski J."/>
            <person name="Ruckert C."/>
        </authorList>
    </citation>
    <scope>NUCLEOTIDE SEQUENCE</scope>
    <source>
        <strain evidence="6">CGMCC 4.7430</strain>
    </source>
</reference>
<dbReference type="AlphaFoldDB" id="A0A918ACD7"/>
<dbReference type="PANTHER" id="PTHR30136">
    <property type="entry name" value="HELIX-TURN-HELIX TRANSCRIPTIONAL REGULATOR, ICLR FAMILY"/>
    <property type="match status" value="1"/>
</dbReference>
<keyword evidence="1" id="KW-0805">Transcription regulation</keyword>
<dbReference type="InterPro" id="IPR014757">
    <property type="entry name" value="Tscrpt_reg_IclR_C"/>
</dbReference>
<keyword evidence="2" id="KW-0238">DNA-binding</keyword>
<dbReference type="SUPFAM" id="SSF55781">
    <property type="entry name" value="GAF domain-like"/>
    <property type="match status" value="1"/>
</dbReference>
<dbReference type="InterPro" id="IPR036388">
    <property type="entry name" value="WH-like_DNA-bd_sf"/>
</dbReference>
<evidence type="ECO:0000313" key="6">
    <source>
        <dbReference type="EMBL" id="GGP15489.1"/>
    </source>
</evidence>
<proteinExistence type="predicted"/>
<dbReference type="PROSITE" id="PS51078">
    <property type="entry name" value="ICLR_ED"/>
    <property type="match status" value="1"/>
</dbReference>
<gene>
    <name evidence="6" type="ORF">GCM10012278_75560</name>
</gene>
<dbReference type="EMBL" id="BMNK01000018">
    <property type="protein sequence ID" value="GGP15489.1"/>
    <property type="molecule type" value="Genomic_DNA"/>
</dbReference>
<accession>A0A918ACD7</accession>
<dbReference type="InterPro" id="IPR050707">
    <property type="entry name" value="HTH_MetabolicPath_Reg"/>
</dbReference>
<name>A0A918ACD7_9ACTN</name>
<dbReference type="GO" id="GO:0003700">
    <property type="term" value="F:DNA-binding transcription factor activity"/>
    <property type="evidence" value="ECO:0007669"/>
    <property type="project" value="TreeGrafter"/>
</dbReference>
<evidence type="ECO:0000259" key="5">
    <source>
        <dbReference type="PROSITE" id="PS51078"/>
    </source>
</evidence>
<dbReference type="InterPro" id="IPR005471">
    <property type="entry name" value="Tscrpt_reg_IclR_N"/>
</dbReference>
<dbReference type="Proteomes" id="UP000660745">
    <property type="component" value="Unassembled WGS sequence"/>
</dbReference>
<dbReference type="Pfam" id="PF09339">
    <property type="entry name" value="HTH_IclR"/>
    <property type="match status" value="1"/>
</dbReference>
<evidence type="ECO:0000256" key="3">
    <source>
        <dbReference type="ARBA" id="ARBA00023163"/>
    </source>
</evidence>